<dbReference type="OrthoDB" id="2015280at2759"/>
<name>A0A1D1UVF1_RAMVA</name>
<organism evidence="3 4">
    <name type="scientific">Ramazzottius varieornatus</name>
    <name type="common">Water bear</name>
    <name type="synonym">Tardigrade</name>
    <dbReference type="NCBI Taxonomy" id="947166"/>
    <lineage>
        <taxon>Eukaryota</taxon>
        <taxon>Metazoa</taxon>
        <taxon>Ecdysozoa</taxon>
        <taxon>Tardigrada</taxon>
        <taxon>Eutardigrada</taxon>
        <taxon>Parachela</taxon>
        <taxon>Hypsibioidea</taxon>
        <taxon>Ramazzottiidae</taxon>
        <taxon>Ramazzottius</taxon>
    </lineage>
</organism>
<dbReference type="PANTHER" id="PTHR21562:SF122">
    <property type="entry name" value="PALMITOLEOYL-PROTEIN CARBOXYLESTERASE NOTUM"/>
    <property type="match status" value="1"/>
</dbReference>
<feature type="signal peptide" evidence="2">
    <location>
        <begin position="1"/>
        <end position="26"/>
    </location>
</feature>
<proteinExistence type="inferred from homology"/>
<comment type="caution">
    <text evidence="3">The sequence shown here is derived from an EMBL/GenBank/DDBJ whole genome shotgun (WGS) entry which is preliminary data.</text>
</comment>
<gene>
    <name evidence="3" type="primary">RvY_05373-1</name>
    <name evidence="3" type="synonym">RvY_05373.1</name>
    <name evidence="3" type="ORF">RvY_05373</name>
</gene>
<reference evidence="3 4" key="1">
    <citation type="journal article" date="2016" name="Nat. Commun.">
        <title>Extremotolerant tardigrade genome and improved radiotolerance of human cultured cells by tardigrade-unique protein.</title>
        <authorList>
            <person name="Hashimoto T."/>
            <person name="Horikawa D.D."/>
            <person name="Saito Y."/>
            <person name="Kuwahara H."/>
            <person name="Kozuka-Hata H."/>
            <person name="Shin-I T."/>
            <person name="Minakuchi Y."/>
            <person name="Ohishi K."/>
            <person name="Motoyama A."/>
            <person name="Aizu T."/>
            <person name="Enomoto A."/>
            <person name="Kondo K."/>
            <person name="Tanaka S."/>
            <person name="Hara Y."/>
            <person name="Koshikawa S."/>
            <person name="Sagara H."/>
            <person name="Miura T."/>
            <person name="Yokobori S."/>
            <person name="Miyagawa K."/>
            <person name="Suzuki Y."/>
            <person name="Kubo T."/>
            <person name="Oyama M."/>
            <person name="Kohara Y."/>
            <person name="Fujiyama A."/>
            <person name="Arakawa K."/>
            <person name="Katayama T."/>
            <person name="Toyoda A."/>
            <person name="Kunieda T."/>
        </authorList>
    </citation>
    <scope>NUCLEOTIDE SEQUENCE [LARGE SCALE GENOMIC DNA]</scope>
    <source>
        <strain evidence="3 4">YOKOZUNA-1</strain>
    </source>
</reference>
<comment type="similarity">
    <text evidence="1">Belongs to the pectinacetylesterase family. Notum subfamily.</text>
</comment>
<protein>
    <recommendedName>
        <fullName evidence="5">Notum</fullName>
    </recommendedName>
</protein>
<sequence length="561" mass="63006">MGSLLFHVVAVVHLTSVFFNISSTHSMPSSSRASRIKNSADVFEASWWMDDSTRPKASRTRKNTLESISTSWQEDDPNVLRRVLLKNSSATCNDGSPAGYYLRRYPRSKLWLIFLEGGWYCHDEASCMSRWLHTPSLMSSKSWQTYHAAGGILSGDEEENPIFWRANIVYIPYCSSDVWTGNTPKGKGQKLAFMGSLILQEVITQLLAKGLRKGKRLLLAGSSAGATGVLLNVDTVGHWLRMHGSKIKVRGLVDSGWFLDAAPYSKTDCMDPRRCSPAATLRKGIKLWNSELPGRCMSSHRHEPWNCFYGSNIYSTLQSPVFIFQWLYDEAQLMASNAFVPRTKAQGLYVQSIRTKLIRDLQNVSAVFAPACVGHVVLNDRQWTSFSIDGVSFGEALRCWWDGSTENNVPPPSPLLPDFEQADAAAKPPRPLCTSKEARLCRRKMKSQVKLKSGGFLRKRCPCRRAESRSAVAKQWTKEQPSSFLGQRDKRSVDYSPFEVSLDSFSKTCSHRLIDDCALPNCSEQCPRSYDTFSGKPIGFEQMLRNAGVKSEDPINEIFSR</sequence>
<accession>A0A1D1UVF1</accession>
<dbReference type="Pfam" id="PF03283">
    <property type="entry name" value="PAE"/>
    <property type="match status" value="1"/>
</dbReference>
<dbReference type="EMBL" id="BDGG01000002">
    <property type="protein sequence ID" value="GAU93431.1"/>
    <property type="molecule type" value="Genomic_DNA"/>
</dbReference>
<dbReference type="STRING" id="947166.A0A1D1UVF1"/>
<evidence type="ECO:0000256" key="1">
    <source>
        <dbReference type="ARBA" id="ARBA00010213"/>
    </source>
</evidence>
<evidence type="ECO:0000313" key="4">
    <source>
        <dbReference type="Proteomes" id="UP000186922"/>
    </source>
</evidence>
<keyword evidence="2" id="KW-0732">Signal</keyword>
<dbReference type="Proteomes" id="UP000186922">
    <property type="component" value="Unassembled WGS sequence"/>
</dbReference>
<evidence type="ECO:0008006" key="5">
    <source>
        <dbReference type="Google" id="ProtNLM"/>
    </source>
</evidence>
<keyword evidence="4" id="KW-1185">Reference proteome</keyword>
<evidence type="ECO:0000313" key="3">
    <source>
        <dbReference type="EMBL" id="GAU93431.1"/>
    </source>
</evidence>
<feature type="chain" id="PRO_5008897652" description="Notum" evidence="2">
    <location>
        <begin position="27"/>
        <end position="561"/>
    </location>
</feature>
<evidence type="ECO:0000256" key="2">
    <source>
        <dbReference type="SAM" id="SignalP"/>
    </source>
</evidence>
<dbReference type="InterPro" id="IPR004963">
    <property type="entry name" value="PAE/NOTUM"/>
</dbReference>
<dbReference type="GO" id="GO:0016787">
    <property type="term" value="F:hydrolase activity"/>
    <property type="evidence" value="ECO:0007669"/>
    <property type="project" value="InterPro"/>
</dbReference>
<dbReference type="PANTHER" id="PTHR21562">
    <property type="entry name" value="NOTUM-RELATED"/>
    <property type="match status" value="1"/>
</dbReference>
<dbReference type="AlphaFoldDB" id="A0A1D1UVF1"/>